<dbReference type="HOGENOM" id="CLU_488937_0_0_10"/>
<accession>A5FBC1</accession>
<dbReference type="InterPro" id="IPR036188">
    <property type="entry name" value="FAD/NAD-bd_sf"/>
</dbReference>
<dbReference type="PANTHER" id="PTHR10742">
    <property type="entry name" value="FLAVIN MONOAMINE OXIDASE"/>
    <property type="match status" value="1"/>
</dbReference>
<dbReference type="SUPFAM" id="SSF54373">
    <property type="entry name" value="FAD-linked reductases, C-terminal domain"/>
    <property type="match status" value="1"/>
</dbReference>
<gene>
    <name evidence="8" type="ordered locus">Fjoh_4498</name>
</gene>
<keyword evidence="9" id="KW-1185">Reference proteome</keyword>
<evidence type="ECO:0000256" key="4">
    <source>
        <dbReference type="ARBA" id="ARBA00017871"/>
    </source>
</evidence>
<evidence type="ECO:0000313" key="9">
    <source>
        <dbReference type="Proteomes" id="UP000006694"/>
    </source>
</evidence>
<comment type="catalytic activity">
    <reaction evidence="6">
        <text>L-tryptophan + O2 = indole-3-acetamide + CO2 + H2O</text>
        <dbReference type="Rhea" id="RHEA:16165"/>
        <dbReference type="ChEBI" id="CHEBI:15377"/>
        <dbReference type="ChEBI" id="CHEBI:15379"/>
        <dbReference type="ChEBI" id="CHEBI:16031"/>
        <dbReference type="ChEBI" id="CHEBI:16526"/>
        <dbReference type="ChEBI" id="CHEBI:57912"/>
        <dbReference type="EC" id="1.13.12.3"/>
    </reaction>
</comment>
<protein>
    <recommendedName>
        <fullName evidence="4">Tryptophan 2-monooxygenase</fullName>
        <ecNumber evidence="3">1.13.12.3</ecNumber>
    </recommendedName>
</protein>
<dbReference type="EC" id="1.13.12.3" evidence="3"/>
<dbReference type="eggNOG" id="COG1231">
    <property type="taxonomic scope" value="Bacteria"/>
</dbReference>
<comment type="pathway">
    <text evidence="1">Plant hormone metabolism; auxin biosynthesis.</text>
</comment>
<dbReference type="GO" id="GO:0009063">
    <property type="term" value="P:amino acid catabolic process"/>
    <property type="evidence" value="ECO:0007669"/>
    <property type="project" value="TreeGrafter"/>
</dbReference>
<dbReference type="GO" id="GO:0009851">
    <property type="term" value="P:auxin biosynthetic process"/>
    <property type="evidence" value="ECO:0007669"/>
    <property type="project" value="UniProtKB-KW"/>
</dbReference>
<evidence type="ECO:0000313" key="8">
    <source>
        <dbReference type="EMBL" id="ABQ07497.1"/>
    </source>
</evidence>
<comment type="similarity">
    <text evidence="2">Belongs to the tryptophan 2-monooxygenase family.</text>
</comment>
<dbReference type="AlphaFoldDB" id="A5FBC1"/>
<dbReference type="PANTHER" id="PTHR10742:SF342">
    <property type="entry name" value="AMINE OXIDASE"/>
    <property type="match status" value="1"/>
</dbReference>
<evidence type="ECO:0000259" key="7">
    <source>
        <dbReference type="Pfam" id="PF01593"/>
    </source>
</evidence>
<proteinExistence type="inferred from homology"/>
<evidence type="ECO:0000256" key="6">
    <source>
        <dbReference type="ARBA" id="ARBA00047321"/>
    </source>
</evidence>
<dbReference type="STRING" id="376686.Fjoh_4498"/>
<sequence>MTMFMYCLNVYPKTAINHKTMNKNTPLNSGIQPDLKIETAIIGAGTSGLYTAYRLVTDKKYTADQVQIFDLSSKLGGRLESVIMPGMDFWGELGGMRYLTSQEIVTTLIEGYISPKDPKKRIPVLKDKMTPVPFPMGKSSKLLMYLRKERFKQDAWDEAQKKGKKLPTRYYLNETDLGFSSDQLFNKIIYDVLMADPWVAKKYQKKIKKGHNVYDYTFELTSEDWDEIKPRLVYNFPKSPYDKRKVNDLGFWNLIKDQVSQEGYEFLANAGGYYSNTINWNSAEAFPYMVGDFTAGTIYKTIEEGYDSIAYAVANSYMEHKGACIWSENKLETFTKEHSVKTHKYQLTFLNIKTNSKWHVYANSIVLAMPRKSLELLDQNNFFFNVNENSVLNENIRSVIMEPAFKILMGFEYPWWKELGIDSGHSITDLPMRQCYYFGTDKKTKNSMLLGSYGDMETETFWKALSDDKVLFEVKAAKSASLKELHQLNDVQATKLMVDELMNQLRELHGKDVTIPEPYVTYFKDWTDEPFGAGYHAWKAGFSVGDVMKYMRKPKHDEQIHICGEAYSDQQGWVEGAFCEAEKMLQDYFGLKRPFWLPDNYYLGW</sequence>
<dbReference type="Gene3D" id="3.90.660.10">
    <property type="match status" value="1"/>
</dbReference>
<feature type="domain" description="Amine oxidase" evidence="7">
    <location>
        <begin position="263"/>
        <end position="578"/>
    </location>
</feature>
<dbReference type="InterPro" id="IPR002937">
    <property type="entry name" value="Amino_oxidase"/>
</dbReference>
<evidence type="ECO:0000256" key="2">
    <source>
        <dbReference type="ARBA" id="ARBA00005833"/>
    </source>
</evidence>
<evidence type="ECO:0000256" key="5">
    <source>
        <dbReference type="ARBA" id="ARBA00023070"/>
    </source>
</evidence>
<dbReference type="EMBL" id="CP000685">
    <property type="protein sequence ID" value="ABQ07497.1"/>
    <property type="molecule type" value="Genomic_DNA"/>
</dbReference>
<dbReference type="Gene3D" id="3.50.50.60">
    <property type="entry name" value="FAD/NAD(P)-binding domain"/>
    <property type="match status" value="1"/>
</dbReference>
<name>A5FBC1_FLAJ1</name>
<dbReference type="GO" id="GO:0001716">
    <property type="term" value="F:L-amino-acid oxidase activity"/>
    <property type="evidence" value="ECO:0007669"/>
    <property type="project" value="TreeGrafter"/>
</dbReference>
<reference evidence="8 9" key="1">
    <citation type="journal article" date="2009" name="Appl. Environ. Microbiol.">
        <title>Novel features of the polysaccharide-digesting gliding bacterium Flavobacterium johnsoniae as revealed by genome sequence analysis.</title>
        <authorList>
            <person name="McBride M.J."/>
            <person name="Xie G."/>
            <person name="Martens E.C."/>
            <person name="Lapidus A."/>
            <person name="Henrissat B."/>
            <person name="Rhodes R.G."/>
            <person name="Goltsman E."/>
            <person name="Wang W."/>
            <person name="Xu J."/>
            <person name="Hunnicutt D.W."/>
            <person name="Staroscik A.M."/>
            <person name="Hoover T.R."/>
            <person name="Cheng Y.Q."/>
            <person name="Stein J.L."/>
        </authorList>
    </citation>
    <scope>NUCLEOTIDE SEQUENCE [LARGE SCALE GENOMIC DNA]</scope>
    <source>
        <strain evidence="9">ATCC 17061 / DSM 2064 / JCM 8514 / BCRC 14874 / CCUG 350202 / NBRC 14942 / NCIMB 11054 / UW101</strain>
    </source>
</reference>
<evidence type="ECO:0000256" key="1">
    <source>
        <dbReference type="ARBA" id="ARBA00004814"/>
    </source>
</evidence>
<dbReference type="Pfam" id="PF01593">
    <property type="entry name" value="Amino_oxidase"/>
    <property type="match status" value="1"/>
</dbReference>
<dbReference type="Pfam" id="PF13450">
    <property type="entry name" value="NAD_binding_8"/>
    <property type="match status" value="1"/>
</dbReference>
<dbReference type="SUPFAM" id="SSF51905">
    <property type="entry name" value="FAD/NAD(P)-binding domain"/>
    <property type="match status" value="1"/>
</dbReference>
<dbReference type="Proteomes" id="UP000006694">
    <property type="component" value="Chromosome"/>
</dbReference>
<dbReference type="InterPro" id="IPR050281">
    <property type="entry name" value="Flavin_monoamine_oxidase"/>
</dbReference>
<organism evidence="8 9">
    <name type="scientific">Flavobacterium johnsoniae (strain ATCC 17061 / DSM 2064 / JCM 8514 / BCRC 14874 / CCUG 350202 / NBRC 14942 / NCIMB 11054 / UW101)</name>
    <name type="common">Cytophaga johnsonae</name>
    <dbReference type="NCBI Taxonomy" id="376686"/>
    <lineage>
        <taxon>Bacteria</taxon>
        <taxon>Pseudomonadati</taxon>
        <taxon>Bacteroidota</taxon>
        <taxon>Flavobacteriia</taxon>
        <taxon>Flavobacteriales</taxon>
        <taxon>Flavobacteriaceae</taxon>
        <taxon>Flavobacterium</taxon>
    </lineage>
</organism>
<keyword evidence="5" id="KW-0073">Auxin biosynthesis</keyword>
<evidence type="ECO:0000256" key="3">
    <source>
        <dbReference type="ARBA" id="ARBA00012535"/>
    </source>
</evidence>
<dbReference type="KEGG" id="fjo:Fjoh_4498"/>
<dbReference type="GO" id="GO:0050361">
    <property type="term" value="F:tryptophan 2-monooxygenase activity"/>
    <property type="evidence" value="ECO:0007669"/>
    <property type="project" value="UniProtKB-EC"/>
</dbReference>